<accession>A0ABY8QX70</accession>
<evidence type="ECO:0000313" key="1">
    <source>
        <dbReference type="EMBL" id="WGW12755.1"/>
    </source>
</evidence>
<keyword evidence="2" id="KW-1185">Reference proteome</keyword>
<dbReference type="Proteomes" id="UP001209083">
    <property type="component" value="Chromosome"/>
</dbReference>
<organism evidence="1 2">
    <name type="scientific">Saxibacter everestensis</name>
    <dbReference type="NCBI Taxonomy" id="2909229"/>
    <lineage>
        <taxon>Bacteria</taxon>
        <taxon>Bacillati</taxon>
        <taxon>Actinomycetota</taxon>
        <taxon>Actinomycetes</taxon>
        <taxon>Micrococcales</taxon>
        <taxon>Brevibacteriaceae</taxon>
        <taxon>Saxibacter</taxon>
    </lineage>
</organism>
<name>A0ABY8QX70_9MICO</name>
<reference evidence="1 2" key="1">
    <citation type="submission" date="2023-05" db="EMBL/GenBank/DDBJ databases">
        <title>Lithophilousrod everest ZFBP1038 complete genpme.</title>
        <authorList>
            <person name="Tian M."/>
        </authorList>
    </citation>
    <scope>NUCLEOTIDE SEQUENCE [LARGE SCALE GENOMIC DNA]</scope>
    <source>
        <strain evidence="1 2">ZFBP1038</strain>
    </source>
</reference>
<sequence length="107" mass="11691">MANDKPKVNLNLDTLERENTPAPFAFVLKGKRYVTVDPMELGISTAAKAMGDEGLELQLKCLLGDQYDEFWALDLPTWKVLKLAEDAGAHYTSILGTPGESIASPKP</sequence>
<evidence type="ECO:0000313" key="2">
    <source>
        <dbReference type="Proteomes" id="UP001209083"/>
    </source>
</evidence>
<protein>
    <submittedName>
        <fullName evidence="1">Uncharacterized protein</fullName>
    </submittedName>
</protein>
<dbReference type="EMBL" id="CP090958">
    <property type="protein sequence ID" value="WGW12755.1"/>
    <property type="molecule type" value="Genomic_DNA"/>
</dbReference>
<dbReference type="RefSeq" id="WP_349639559.1">
    <property type="nucleotide sequence ID" value="NZ_CP090958.1"/>
</dbReference>
<gene>
    <name evidence="1" type="ORF">LWF01_02990</name>
</gene>
<proteinExistence type="predicted"/>